<keyword evidence="5" id="KW-0813">Transport</keyword>
<dbReference type="SUPFAM" id="SSF81324">
    <property type="entry name" value="Voltage-gated potassium channels"/>
    <property type="match status" value="1"/>
</dbReference>
<keyword evidence="2" id="KW-1133">Transmembrane helix</keyword>
<dbReference type="InterPro" id="IPR050721">
    <property type="entry name" value="Trk_Ktr_HKT_K-transport"/>
</dbReference>
<sequence length="355" mass="38598">MILKIITVIIFKKSPQSSKRKRMEIEKRIIIIGAMLGIVVAAGVIGYTAIEKWPVLDSLYMTVITIATVGYTEVHELSRTGRIFTIFLILGGTISLVYAGSSFVAFFIEGQLTGILGRRKMEKKISQLSGHYIVCGAGATGRCVSEEFLATGTRFVVIENNMANLRKISGFESLLYIQGDATSDAMLKLAGIDRAAGLVTTLPTDKDNLFVTLTARNLNPKLRIVAKAEEDGSGYKMKIAGAAAVVSPTHIGGLRLASETMRPAVTSFLDRMLRDKDAKLRIAEYCVSRECGFAGTTLEDLDISGKTNALVLAVKRQEEEIFNPTPDVKLLEGDVLIVMATVGQMDKLRALLEGK</sequence>
<dbReference type="SUPFAM" id="SSF51735">
    <property type="entry name" value="NAD(P)-binding Rossmann-fold domains"/>
    <property type="match status" value="1"/>
</dbReference>
<comment type="subcellular location">
    <subcellularLocation>
        <location evidence="1">Cell membrane</location>
        <topology evidence="1">Multi-pass membrane protein</topology>
    </subcellularLocation>
</comment>
<gene>
    <name evidence="5" type="ORF">COY52_10815</name>
</gene>
<name>A0A2M7S5W4_9BACT</name>
<dbReference type="Pfam" id="PF07885">
    <property type="entry name" value="Ion_trans_2"/>
    <property type="match status" value="1"/>
</dbReference>
<feature type="domain" description="RCK N-terminal" evidence="3">
    <location>
        <begin position="129"/>
        <end position="247"/>
    </location>
</feature>
<dbReference type="InterPro" id="IPR013099">
    <property type="entry name" value="K_chnl_dom"/>
</dbReference>
<evidence type="ECO:0000259" key="3">
    <source>
        <dbReference type="PROSITE" id="PS51201"/>
    </source>
</evidence>
<evidence type="ECO:0000256" key="2">
    <source>
        <dbReference type="SAM" id="Phobius"/>
    </source>
</evidence>
<feature type="domain" description="RCK C-terminal" evidence="4">
    <location>
        <begin position="270"/>
        <end position="354"/>
    </location>
</feature>
<dbReference type="AlphaFoldDB" id="A0A2M7S5W4"/>
<keyword evidence="5" id="KW-0406">Ion transport</keyword>
<dbReference type="PANTHER" id="PTHR43833">
    <property type="entry name" value="POTASSIUM CHANNEL PROTEIN 2-RELATED-RELATED"/>
    <property type="match status" value="1"/>
</dbReference>
<organism evidence="5 6">
    <name type="scientific">Candidatus Desantisbacteria bacterium CG_4_10_14_0_8_um_filter_48_22</name>
    <dbReference type="NCBI Taxonomy" id="1974543"/>
    <lineage>
        <taxon>Bacteria</taxon>
        <taxon>Candidatus Desantisiibacteriota</taxon>
    </lineage>
</organism>
<dbReference type="InterPro" id="IPR003148">
    <property type="entry name" value="RCK_N"/>
</dbReference>
<feature type="transmembrane region" description="Helical" evidence="2">
    <location>
        <begin position="56"/>
        <end position="74"/>
    </location>
</feature>
<feature type="transmembrane region" description="Helical" evidence="2">
    <location>
        <begin position="86"/>
        <end position="108"/>
    </location>
</feature>
<evidence type="ECO:0000313" key="6">
    <source>
        <dbReference type="Proteomes" id="UP000229307"/>
    </source>
</evidence>
<dbReference type="GO" id="GO:0006813">
    <property type="term" value="P:potassium ion transport"/>
    <property type="evidence" value="ECO:0007669"/>
    <property type="project" value="InterPro"/>
</dbReference>
<protein>
    <submittedName>
        <fullName evidence="5">Potassium channel protein</fullName>
    </submittedName>
</protein>
<dbReference type="PROSITE" id="PS51202">
    <property type="entry name" value="RCK_C"/>
    <property type="match status" value="1"/>
</dbReference>
<keyword evidence="2" id="KW-0472">Membrane</keyword>
<dbReference type="InterPro" id="IPR006037">
    <property type="entry name" value="RCK_C"/>
</dbReference>
<keyword evidence="2" id="KW-0812">Transmembrane</keyword>
<dbReference type="EMBL" id="PFMR01000296">
    <property type="protein sequence ID" value="PIZ14886.1"/>
    <property type="molecule type" value="Genomic_DNA"/>
</dbReference>
<dbReference type="Proteomes" id="UP000229307">
    <property type="component" value="Unassembled WGS sequence"/>
</dbReference>
<dbReference type="GO" id="GO:0008324">
    <property type="term" value="F:monoatomic cation transmembrane transporter activity"/>
    <property type="evidence" value="ECO:0007669"/>
    <property type="project" value="InterPro"/>
</dbReference>
<dbReference type="Gene3D" id="1.10.287.70">
    <property type="match status" value="1"/>
</dbReference>
<evidence type="ECO:0000259" key="4">
    <source>
        <dbReference type="PROSITE" id="PS51202"/>
    </source>
</evidence>
<feature type="transmembrane region" description="Helical" evidence="2">
    <location>
        <begin position="29"/>
        <end position="50"/>
    </location>
</feature>
<dbReference type="InterPro" id="IPR036291">
    <property type="entry name" value="NAD(P)-bd_dom_sf"/>
</dbReference>
<comment type="caution">
    <text evidence="5">The sequence shown here is derived from an EMBL/GenBank/DDBJ whole genome shotgun (WGS) entry which is preliminary data.</text>
</comment>
<accession>A0A2M7S5W4</accession>
<dbReference type="Pfam" id="PF02080">
    <property type="entry name" value="TrkA_C"/>
    <property type="match status" value="1"/>
</dbReference>
<dbReference type="Gene3D" id="3.30.70.1450">
    <property type="entry name" value="Regulator of K+ conductance, C-terminal domain"/>
    <property type="match status" value="1"/>
</dbReference>
<dbReference type="Gene3D" id="3.40.50.720">
    <property type="entry name" value="NAD(P)-binding Rossmann-like Domain"/>
    <property type="match status" value="1"/>
</dbReference>
<dbReference type="SUPFAM" id="SSF116726">
    <property type="entry name" value="TrkA C-terminal domain-like"/>
    <property type="match status" value="1"/>
</dbReference>
<dbReference type="Pfam" id="PF02254">
    <property type="entry name" value="TrkA_N"/>
    <property type="match status" value="1"/>
</dbReference>
<dbReference type="InterPro" id="IPR036721">
    <property type="entry name" value="RCK_C_sf"/>
</dbReference>
<dbReference type="GO" id="GO:0005886">
    <property type="term" value="C:plasma membrane"/>
    <property type="evidence" value="ECO:0007669"/>
    <property type="project" value="UniProtKB-SubCell"/>
</dbReference>
<keyword evidence="5" id="KW-0407">Ion channel</keyword>
<evidence type="ECO:0000256" key="1">
    <source>
        <dbReference type="ARBA" id="ARBA00004651"/>
    </source>
</evidence>
<dbReference type="PANTHER" id="PTHR43833:SF9">
    <property type="entry name" value="POTASSIUM CHANNEL PROTEIN YUGO-RELATED"/>
    <property type="match status" value="1"/>
</dbReference>
<dbReference type="PROSITE" id="PS51201">
    <property type="entry name" value="RCK_N"/>
    <property type="match status" value="1"/>
</dbReference>
<reference evidence="6" key="1">
    <citation type="submission" date="2017-09" db="EMBL/GenBank/DDBJ databases">
        <title>Depth-based differentiation of microbial function through sediment-hosted aquifers and enrichment of novel symbionts in the deep terrestrial subsurface.</title>
        <authorList>
            <person name="Probst A.J."/>
            <person name="Ladd B."/>
            <person name="Jarett J.K."/>
            <person name="Geller-Mcgrath D.E."/>
            <person name="Sieber C.M.K."/>
            <person name="Emerson J.B."/>
            <person name="Anantharaman K."/>
            <person name="Thomas B.C."/>
            <person name="Malmstrom R."/>
            <person name="Stieglmeier M."/>
            <person name="Klingl A."/>
            <person name="Woyke T."/>
            <person name="Ryan C.M."/>
            <person name="Banfield J.F."/>
        </authorList>
    </citation>
    <scope>NUCLEOTIDE SEQUENCE [LARGE SCALE GENOMIC DNA]</scope>
</reference>
<evidence type="ECO:0000313" key="5">
    <source>
        <dbReference type="EMBL" id="PIZ14886.1"/>
    </source>
</evidence>
<proteinExistence type="predicted"/>